<evidence type="ECO:0000313" key="3">
    <source>
        <dbReference type="Proteomes" id="UP000028713"/>
    </source>
</evidence>
<dbReference type="Gene3D" id="3.40.50.720">
    <property type="entry name" value="NAD(P)-binding Rossmann-like Domain"/>
    <property type="match status" value="1"/>
</dbReference>
<dbReference type="InterPro" id="IPR001509">
    <property type="entry name" value="Epimerase_deHydtase"/>
</dbReference>
<sequence length="339" mass="38299">MVFVTGATGILGRVIVLELLKKGRKVRAAKRPSSNIAEVKHSYQFYTENPDGFFNQIEWVDVDFDDIHSIELALKDVTEVYHCAAKVSFHPKDEKEMEHTNIKGTENLLFACENSTVEKFLHVSSIAVLDLLNEKGELDESSDFNAKDEHSAYAISKHLSEMEVWRASAEGLNTIIINPGMIIGSGNWGKSSGDIFPTFEKNSFTFSGGTNYVDVRDVVEIAIQLMEKNTFGERFVVVSEGKRYADLGRQIRTKLGLKEAKILSRSQLNLGRAANIFLGWLIPQLRIITKTNIESISTMTEISNQKIKEKLNYQFIPVSESINFHLNNYINDKKLNKNE</sequence>
<dbReference type="OrthoDB" id="596910at2"/>
<protein>
    <submittedName>
        <fullName evidence="2">NAD-dependent epimerase</fullName>
    </submittedName>
</protein>
<dbReference type="SUPFAM" id="SSF51735">
    <property type="entry name" value="NAD(P)-binding Rossmann-fold domains"/>
    <property type="match status" value="1"/>
</dbReference>
<accession>A0A085Z726</accession>
<dbReference type="PANTHER" id="PTHR48079">
    <property type="entry name" value="PROTEIN YEEZ"/>
    <property type="match status" value="1"/>
</dbReference>
<comment type="caution">
    <text evidence="2">The sequence shown here is derived from an EMBL/GenBank/DDBJ whole genome shotgun (WGS) entry which is preliminary data.</text>
</comment>
<dbReference type="InterPro" id="IPR051783">
    <property type="entry name" value="NAD(P)-dependent_oxidoreduct"/>
</dbReference>
<gene>
    <name evidence="2" type="ORF">IX39_06165</name>
</gene>
<dbReference type="GO" id="GO:0005737">
    <property type="term" value="C:cytoplasm"/>
    <property type="evidence" value="ECO:0007669"/>
    <property type="project" value="TreeGrafter"/>
</dbReference>
<feature type="domain" description="NAD-dependent epimerase/dehydratase" evidence="1">
    <location>
        <begin position="2"/>
        <end position="233"/>
    </location>
</feature>
<proteinExistence type="predicted"/>
<dbReference type="GO" id="GO:0004029">
    <property type="term" value="F:aldehyde dehydrogenase (NAD+) activity"/>
    <property type="evidence" value="ECO:0007669"/>
    <property type="project" value="TreeGrafter"/>
</dbReference>
<evidence type="ECO:0000313" key="2">
    <source>
        <dbReference type="EMBL" id="KFF00240.1"/>
    </source>
</evidence>
<reference evidence="2 3" key="1">
    <citation type="submission" date="2014-07" db="EMBL/GenBank/DDBJ databases">
        <title>Genome of Chryseobacterium formosense LMG 24722.</title>
        <authorList>
            <person name="Pipes S.E."/>
            <person name="Stropko S.J."/>
            <person name="Newman J.D."/>
        </authorList>
    </citation>
    <scope>NUCLEOTIDE SEQUENCE [LARGE SCALE GENOMIC DNA]</scope>
    <source>
        <strain evidence="2 3">LMG 24722</strain>
    </source>
</reference>
<dbReference type="RefSeq" id="WP_034674317.1">
    <property type="nucleotide sequence ID" value="NZ_FPAP01000002.1"/>
</dbReference>
<dbReference type="eggNOG" id="COG0451">
    <property type="taxonomic scope" value="Bacteria"/>
</dbReference>
<dbReference type="PANTHER" id="PTHR48079:SF6">
    <property type="entry name" value="NAD(P)-BINDING DOMAIN-CONTAINING PROTEIN-RELATED"/>
    <property type="match status" value="1"/>
</dbReference>
<dbReference type="InterPro" id="IPR036291">
    <property type="entry name" value="NAD(P)-bd_dom_sf"/>
</dbReference>
<dbReference type="STRING" id="236814.IX39_06165"/>
<evidence type="ECO:0000259" key="1">
    <source>
        <dbReference type="Pfam" id="PF01370"/>
    </source>
</evidence>
<dbReference type="AlphaFoldDB" id="A0A085Z726"/>
<dbReference type="EMBL" id="JPRP01000001">
    <property type="protein sequence ID" value="KFF00240.1"/>
    <property type="molecule type" value="Genomic_DNA"/>
</dbReference>
<dbReference type="Proteomes" id="UP000028713">
    <property type="component" value="Unassembled WGS sequence"/>
</dbReference>
<name>A0A085Z726_9FLAO</name>
<organism evidence="2 3">
    <name type="scientific">Chryseobacterium formosense</name>
    <dbReference type="NCBI Taxonomy" id="236814"/>
    <lineage>
        <taxon>Bacteria</taxon>
        <taxon>Pseudomonadati</taxon>
        <taxon>Bacteroidota</taxon>
        <taxon>Flavobacteriia</taxon>
        <taxon>Flavobacteriales</taxon>
        <taxon>Weeksellaceae</taxon>
        <taxon>Chryseobacterium group</taxon>
        <taxon>Chryseobacterium</taxon>
    </lineage>
</organism>
<keyword evidence="3" id="KW-1185">Reference proteome</keyword>
<dbReference type="Pfam" id="PF01370">
    <property type="entry name" value="Epimerase"/>
    <property type="match status" value="1"/>
</dbReference>